<evidence type="ECO:0000313" key="2">
    <source>
        <dbReference type="Proteomes" id="UP001385951"/>
    </source>
</evidence>
<accession>A0AAW0GJ91</accession>
<dbReference type="EMBL" id="JASBNA010000005">
    <property type="protein sequence ID" value="KAK7691280.1"/>
    <property type="molecule type" value="Genomic_DNA"/>
</dbReference>
<keyword evidence="2" id="KW-1185">Reference proteome</keyword>
<sequence length="136" mass="14894">MAYGLDQRTRLGGGSHCMIPEVEPQMFPPSHRNPLVSHQAFQEQAEISALLLQLVQTSAHGVRLDAREIQKSRIQAATLRCEDSSKDVSSAPLLDKTEMEEIRLYISGLESATKAANNNATKTMALDHLGVIAARL</sequence>
<gene>
    <name evidence="1" type="ORF">QCA50_004673</name>
</gene>
<reference evidence="1 2" key="1">
    <citation type="submission" date="2022-09" db="EMBL/GenBank/DDBJ databases">
        <authorList>
            <person name="Palmer J.M."/>
        </authorList>
    </citation>
    <scope>NUCLEOTIDE SEQUENCE [LARGE SCALE GENOMIC DNA]</scope>
    <source>
        <strain evidence="1 2">DSM 7382</strain>
    </source>
</reference>
<dbReference type="Proteomes" id="UP001385951">
    <property type="component" value="Unassembled WGS sequence"/>
</dbReference>
<proteinExistence type="predicted"/>
<organism evidence="1 2">
    <name type="scientific">Cerrena zonata</name>
    <dbReference type="NCBI Taxonomy" id="2478898"/>
    <lineage>
        <taxon>Eukaryota</taxon>
        <taxon>Fungi</taxon>
        <taxon>Dikarya</taxon>
        <taxon>Basidiomycota</taxon>
        <taxon>Agaricomycotina</taxon>
        <taxon>Agaricomycetes</taxon>
        <taxon>Polyporales</taxon>
        <taxon>Cerrenaceae</taxon>
        <taxon>Cerrena</taxon>
    </lineage>
</organism>
<name>A0AAW0GJ91_9APHY</name>
<evidence type="ECO:0000313" key="1">
    <source>
        <dbReference type="EMBL" id="KAK7691280.1"/>
    </source>
</evidence>
<protein>
    <submittedName>
        <fullName evidence="1">Uncharacterized protein</fullName>
    </submittedName>
</protein>
<dbReference type="AlphaFoldDB" id="A0AAW0GJ91"/>
<comment type="caution">
    <text evidence="1">The sequence shown here is derived from an EMBL/GenBank/DDBJ whole genome shotgun (WGS) entry which is preliminary data.</text>
</comment>